<evidence type="ECO:0000256" key="4">
    <source>
        <dbReference type="ARBA" id="ARBA00023136"/>
    </source>
</evidence>
<feature type="signal peptide" evidence="6">
    <location>
        <begin position="1"/>
        <end position="28"/>
    </location>
</feature>
<gene>
    <name evidence="7" type="ORF">GCM10011352_18350</name>
</gene>
<evidence type="ECO:0000313" key="7">
    <source>
        <dbReference type="EMBL" id="GGB92622.1"/>
    </source>
</evidence>
<proteinExistence type="predicted"/>
<keyword evidence="8" id="KW-1185">Reference proteome</keyword>
<dbReference type="Gene3D" id="1.20.1600.10">
    <property type="entry name" value="Outer membrane efflux proteins (OEP)"/>
    <property type="match status" value="1"/>
</dbReference>
<name>A0ABQ1K995_9GAMM</name>
<dbReference type="PANTHER" id="PTHR30026">
    <property type="entry name" value="OUTER MEMBRANE PROTEIN TOLC"/>
    <property type="match status" value="1"/>
</dbReference>
<evidence type="ECO:0000256" key="2">
    <source>
        <dbReference type="ARBA" id="ARBA00022452"/>
    </source>
</evidence>
<evidence type="ECO:0000256" key="5">
    <source>
        <dbReference type="ARBA" id="ARBA00023237"/>
    </source>
</evidence>
<organism evidence="7 8">
    <name type="scientific">Marinobacterium zhoushanense</name>
    <dbReference type="NCBI Taxonomy" id="1679163"/>
    <lineage>
        <taxon>Bacteria</taxon>
        <taxon>Pseudomonadati</taxon>
        <taxon>Pseudomonadota</taxon>
        <taxon>Gammaproteobacteria</taxon>
        <taxon>Oceanospirillales</taxon>
        <taxon>Oceanospirillaceae</taxon>
        <taxon>Marinobacterium</taxon>
    </lineage>
</organism>
<dbReference type="InterPro" id="IPR051906">
    <property type="entry name" value="TolC-like"/>
</dbReference>
<evidence type="ECO:0000256" key="1">
    <source>
        <dbReference type="ARBA" id="ARBA00004442"/>
    </source>
</evidence>
<reference evidence="8" key="1">
    <citation type="journal article" date="2019" name="Int. J. Syst. Evol. Microbiol.">
        <title>The Global Catalogue of Microorganisms (GCM) 10K type strain sequencing project: providing services to taxonomists for standard genome sequencing and annotation.</title>
        <authorList>
            <consortium name="The Broad Institute Genomics Platform"/>
            <consortium name="The Broad Institute Genome Sequencing Center for Infectious Disease"/>
            <person name="Wu L."/>
            <person name="Ma J."/>
        </authorList>
    </citation>
    <scope>NUCLEOTIDE SEQUENCE [LARGE SCALE GENOMIC DNA]</scope>
    <source>
        <strain evidence="8">CGMCC 1.15341</strain>
    </source>
</reference>
<keyword evidence="2" id="KW-1134">Transmembrane beta strand</keyword>
<dbReference type="RefSeq" id="WP_188747509.1">
    <property type="nucleotide sequence ID" value="NZ_BMIJ01000003.1"/>
</dbReference>
<feature type="chain" id="PRO_5046219061" description="Outer membrane protein TolC" evidence="6">
    <location>
        <begin position="29"/>
        <end position="440"/>
    </location>
</feature>
<evidence type="ECO:0000256" key="6">
    <source>
        <dbReference type="SAM" id="SignalP"/>
    </source>
</evidence>
<protein>
    <recommendedName>
        <fullName evidence="9">Outer membrane protein TolC</fullName>
    </recommendedName>
</protein>
<dbReference type="EMBL" id="BMIJ01000003">
    <property type="protein sequence ID" value="GGB92622.1"/>
    <property type="molecule type" value="Genomic_DNA"/>
</dbReference>
<evidence type="ECO:0000256" key="3">
    <source>
        <dbReference type="ARBA" id="ARBA00022692"/>
    </source>
</evidence>
<evidence type="ECO:0008006" key="9">
    <source>
        <dbReference type="Google" id="ProtNLM"/>
    </source>
</evidence>
<comment type="subcellular location">
    <subcellularLocation>
        <location evidence="1">Cell outer membrane</location>
    </subcellularLocation>
</comment>
<keyword evidence="6" id="KW-0732">Signal</keyword>
<dbReference type="SUPFAM" id="SSF56954">
    <property type="entry name" value="Outer membrane efflux proteins (OEP)"/>
    <property type="match status" value="1"/>
</dbReference>
<dbReference type="Proteomes" id="UP000629025">
    <property type="component" value="Unassembled WGS sequence"/>
</dbReference>
<keyword evidence="5" id="KW-0998">Cell outer membrane</keyword>
<keyword evidence="4" id="KW-0472">Membrane</keyword>
<accession>A0ABQ1K995</accession>
<comment type="caution">
    <text evidence="7">The sequence shown here is derived from an EMBL/GenBank/DDBJ whole genome shotgun (WGS) entry which is preliminary data.</text>
</comment>
<evidence type="ECO:0000313" key="8">
    <source>
        <dbReference type="Proteomes" id="UP000629025"/>
    </source>
</evidence>
<sequence length="440" mass="48866">MSYLSTATIKGARVLAASGLILTSMVQAQELTLEQAVARALQADAWMRSSEHNETAQRAMGDAAGRLPDPKFNVALANLATDTFDFNQEPMTQLVMGVSQMIPRGDTLALNASRFEQQADMQPLLREERRARVRLQVSQLWLDAWSAQQSLALIDNNRNLFEQLVDVATSSYVSALGRTRQQDLVRAQLELTQLDDRLTRLGQQRDTALARLSEWLMTTDTDGVSAAPALPLSAAIPEIEQYRKPAADEMSGAGVFINHPSIRLIDRQIDLARTDVDLAEQKYKPEWGLNASYGYRGEDAMGADRADLMTLGVSIDMPLFSTHRQDSEVRAAGSRVEAIRTERLLKLREMLASYDNASAAHRRIGQRLALYNQQLLPQSHEAAEAALNAYTSDNGDFAEVVRARIVELNAQLAVIELNAEQQKQVAQINYLLTRISSEEQ</sequence>
<keyword evidence="3" id="KW-0812">Transmembrane</keyword>
<dbReference type="PANTHER" id="PTHR30026:SF20">
    <property type="entry name" value="OUTER MEMBRANE PROTEIN TOLC"/>
    <property type="match status" value="1"/>
</dbReference>